<protein>
    <submittedName>
        <fullName evidence="1">Uncharacterized protein</fullName>
    </submittedName>
</protein>
<name>A0A8J3IBA0_9CHLR</name>
<evidence type="ECO:0000313" key="2">
    <source>
        <dbReference type="Proteomes" id="UP000612362"/>
    </source>
</evidence>
<dbReference type="AlphaFoldDB" id="A0A8J3IBA0"/>
<gene>
    <name evidence="1" type="ORF">KSX_63370</name>
</gene>
<proteinExistence type="predicted"/>
<sequence length="160" mass="18414">MMHDAYIEELSACLQRYGLESKQISEIVAEVESHIAESGESPLEAFGPPEAYAEERVMAHERTAGGKTQYRTFRATAFDEMGILREAGKAGWELLDVAALALYCQRPWDLKEARKWEYVRRVGLNRNAIIQEMMAEQWEPCGNWTPFHYFKRPLKGTIEL</sequence>
<organism evidence="1 2">
    <name type="scientific">Ktedonospora formicarum</name>
    <dbReference type="NCBI Taxonomy" id="2778364"/>
    <lineage>
        <taxon>Bacteria</taxon>
        <taxon>Bacillati</taxon>
        <taxon>Chloroflexota</taxon>
        <taxon>Ktedonobacteria</taxon>
        <taxon>Ktedonobacterales</taxon>
        <taxon>Ktedonobacteraceae</taxon>
        <taxon>Ktedonospora</taxon>
    </lineage>
</organism>
<dbReference type="RefSeq" id="WP_220197379.1">
    <property type="nucleotide sequence ID" value="NZ_BNJF01000003.1"/>
</dbReference>
<dbReference type="Pfam" id="PF22564">
    <property type="entry name" value="HAAS"/>
    <property type="match status" value="1"/>
</dbReference>
<accession>A0A8J3IBA0</accession>
<comment type="caution">
    <text evidence="1">The sequence shown here is derived from an EMBL/GenBank/DDBJ whole genome shotgun (WGS) entry which is preliminary data.</text>
</comment>
<keyword evidence="2" id="KW-1185">Reference proteome</keyword>
<reference evidence="1" key="1">
    <citation type="submission" date="2020-10" db="EMBL/GenBank/DDBJ databases">
        <title>Taxonomic study of unclassified bacteria belonging to the class Ktedonobacteria.</title>
        <authorList>
            <person name="Yabe S."/>
            <person name="Wang C.M."/>
            <person name="Zheng Y."/>
            <person name="Sakai Y."/>
            <person name="Cavaletti L."/>
            <person name="Monciardini P."/>
            <person name="Donadio S."/>
        </authorList>
    </citation>
    <scope>NUCLEOTIDE SEQUENCE</scope>
    <source>
        <strain evidence="1">SOSP1-1</strain>
    </source>
</reference>
<dbReference type="Proteomes" id="UP000612362">
    <property type="component" value="Unassembled WGS sequence"/>
</dbReference>
<evidence type="ECO:0000313" key="1">
    <source>
        <dbReference type="EMBL" id="GHO48174.1"/>
    </source>
</evidence>
<dbReference type="EMBL" id="BNJF01000003">
    <property type="protein sequence ID" value="GHO48174.1"/>
    <property type="molecule type" value="Genomic_DNA"/>
</dbReference>